<proteinExistence type="predicted"/>
<dbReference type="PANTHER" id="PTHR24198:SF165">
    <property type="entry name" value="ANKYRIN REPEAT-CONTAINING PROTEIN-RELATED"/>
    <property type="match status" value="1"/>
</dbReference>
<feature type="repeat" description="ANK" evidence="3">
    <location>
        <begin position="64"/>
        <end position="86"/>
    </location>
</feature>
<dbReference type="InterPro" id="IPR002110">
    <property type="entry name" value="Ankyrin_rpt"/>
</dbReference>
<comment type="caution">
    <text evidence="4">The sequence shown here is derived from an EMBL/GenBank/DDBJ whole genome shotgun (WGS) entry which is preliminary data.</text>
</comment>
<dbReference type="Proteomes" id="UP000596742">
    <property type="component" value="Unassembled WGS sequence"/>
</dbReference>
<dbReference type="OrthoDB" id="6235521at2759"/>
<dbReference type="AlphaFoldDB" id="A0A8B6D7I7"/>
<dbReference type="PROSITE" id="PS50088">
    <property type="entry name" value="ANK_REPEAT"/>
    <property type="match status" value="2"/>
</dbReference>
<keyword evidence="1" id="KW-0677">Repeat</keyword>
<evidence type="ECO:0000256" key="2">
    <source>
        <dbReference type="ARBA" id="ARBA00023043"/>
    </source>
</evidence>
<organism evidence="4 5">
    <name type="scientific">Mytilus galloprovincialis</name>
    <name type="common">Mediterranean mussel</name>
    <dbReference type="NCBI Taxonomy" id="29158"/>
    <lineage>
        <taxon>Eukaryota</taxon>
        <taxon>Metazoa</taxon>
        <taxon>Spiralia</taxon>
        <taxon>Lophotrochozoa</taxon>
        <taxon>Mollusca</taxon>
        <taxon>Bivalvia</taxon>
        <taxon>Autobranchia</taxon>
        <taxon>Pteriomorphia</taxon>
        <taxon>Mytilida</taxon>
        <taxon>Mytiloidea</taxon>
        <taxon>Mytilidae</taxon>
        <taxon>Mytilinae</taxon>
        <taxon>Mytilus</taxon>
    </lineage>
</organism>
<feature type="repeat" description="ANK" evidence="3">
    <location>
        <begin position="31"/>
        <end position="63"/>
    </location>
</feature>
<protein>
    <submittedName>
        <fullName evidence="4">Uncharacterized protein</fullName>
    </submittedName>
</protein>
<dbReference type="PANTHER" id="PTHR24198">
    <property type="entry name" value="ANKYRIN REPEAT AND PROTEIN KINASE DOMAIN-CONTAINING PROTEIN"/>
    <property type="match status" value="1"/>
</dbReference>
<dbReference type="PROSITE" id="PS50297">
    <property type="entry name" value="ANK_REP_REGION"/>
    <property type="match status" value="2"/>
</dbReference>
<reference evidence="4" key="1">
    <citation type="submission" date="2018-11" db="EMBL/GenBank/DDBJ databases">
        <authorList>
            <person name="Alioto T."/>
            <person name="Alioto T."/>
        </authorList>
    </citation>
    <scope>NUCLEOTIDE SEQUENCE</scope>
</reference>
<accession>A0A8B6D7I7</accession>
<dbReference type="SUPFAM" id="SSF48403">
    <property type="entry name" value="Ankyrin repeat"/>
    <property type="match status" value="1"/>
</dbReference>
<dbReference type="SMART" id="SM00248">
    <property type="entry name" value="ANK"/>
    <property type="match status" value="2"/>
</dbReference>
<dbReference type="Gene3D" id="1.25.40.20">
    <property type="entry name" value="Ankyrin repeat-containing domain"/>
    <property type="match status" value="2"/>
</dbReference>
<gene>
    <name evidence="4" type="ORF">MGAL_10B039973</name>
</gene>
<evidence type="ECO:0000313" key="5">
    <source>
        <dbReference type="Proteomes" id="UP000596742"/>
    </source>
</evidence>
<keyword evidence="5" id="KW-1185">Reference proteome</keyword>
<sequence length="119" mass="13358">MTQQIAVLHHLLDLNGQEFNSRVDTTIKDNEGRSALHLACQNGHTEVIKLLMDVGMNINDTTNRGSTPLHLACFGGHYETVKFLLDLNGQELNSRVDTTIKDEEGRRMVSFTFSVSKRT</sequence>
<keyword evidence="2 3" id="KW-0040">ANK repeat</keyword>
<evidence type="ECO:0000313" key="4">
    <source>
        <dbReference type="EMBL" id="VDI16368.1"/>
    </source>
</evidence>
<evidence type="ECO:0000256" key="1">
    <source>
        <dbReference type="ARBA" id="ARBA00022737"/>
    </source>
</evidence>
<evidence type="ECO:0000256" key="3">
    <source>
        <dbReference type="PROSITE-ProRule" id="PRU00023"/>
    </source>
</evidence>
<name>A0A8B6D7I7_MYTGA</name>
<dbReference type="Pfam" id="PF12796">
    <property type="entry name" value="Ank_2"/>
    <property type="match status" value="1"/>
</dbReference>
<dbReference type="InterPro" id="IPR036770">
    <property type="entry name" value="Ankyrin_rpt-contain_sf"/>
</dbReference>
<dbReference type="EMBL" id="UYJE01003079">
    <property type="protein sequence ID" value="VDI16368.1"/>
    <property type="molecule type" value="Genomic_DNA"/>
</dbReference>